<evidence type="ECO:0000313" key="2">
    <source>
        <dbReference type="EMBL" id="KAH9516183.1"/>
    </source>
</evidence>
<feature type="transmembrane region" description="Helical" evidence="1">
    <location>
        <begin position="315"/>
        <end position="335"/>
    </location>
</feature>
<keyword evidence="3" id="KW-1185">Reference proteome</keyword>
<keyword evidence="1" id="KW-0812">Transmembrane</keyword>
<comment type="caution">
    <text evidence="2">The sequence shown here is derived from an EMBL/GenBank/DDBJ whole genome shotgun (WGS) entry which is preliminary data.</text>
</comment>
<sequence length="418" mass="49635">SVKIFVNNMASSATTEMANHDQKPCHMDRVKKFFNIAIRKLNPLVNSQELIEEFIKNLWQFKRQHEMYCKWTNHFRLKLAIHTYCFLLHAVFYVMDFDSVTQIFMLDITYLMFMNNNFKFVNLIYMGLYAVAIYSDFLFYLINSRGTLYHFQLLNQTYYGKLFRQKQWRPYETRNLGNSSWNHHLKLFIVNNKSRGSIKLFLDIIIEFFIIITVISIFLFSHMIFSLLSDTNHMLQRHGRKISCGLFLSHKEEPSRTLYQFIKMHQACSAQVARYNHVMGRAFSAYCIMVLPISSILFVELLATKSNDPLKIMMYIFYAVTIIVMFASQLLYSHYSAMLHRPHLRFLHLHDQNVRLSRNHSLHIKTLTYGSTILGSDRKMGITFDRYLMTYTHDAFFKSILFYGQMILITQTLLSHRS</sequence>
<dbReference type="EMBL" id="ASGP02000003">
    <property type="protein sequence ID" value="KAH9516183.1"/>
    <property type="molecule type" value="Genomic_DNA"/>
</dbReference>
<feature type="non-terminal residue" evidence="2">
    <location>
        <position position="418"/>
    </location>
</feature>
<feature type="transmembrane region" description="Helical" evidence="1">
    <location>
        <begin position="120"/>
        <end position="142"/>
    </location>
</feature>
<feature type="transmembrane region" description="Helical" evidence="1">
    <location>
        <begin position="200"/>
        <end position="225"/>
    </location>
</feature>
<evidence type="ECO:0000256" key="1">
    <source>
        <dbReference type="SAM" id="Phobius"/>
    </source>
</evidence>
<protein>
    <submittedName>
        <fullName evidence="2">Uncharacterized protein</fullName>
    </submittedName>
</protein>
<feature type="transmembrane region" description="Helical" evidence="1">
    <location>
        <begin position="395"/>
        <end position="414"/>
    </location>
</feature>
<proteinExistence type="predicted"/>
<keyword evidence="1" id="KW-1133">Transmembrane helix</keyword>
<keyword evidence="1" id="KW-0472">Membrane</keyword>
<dbReference type="Proteomes" id="UP000790347">
    <property type="component" value="Unassembled WGS sequence"/>
</dbReference>
<feature type="transmembrane region" description="Helical" evidence="1">
    <location>
        <begin position="283"/>
        <end position="303"/>
    </location>
</feature>
<gene>
    <name evidence="2" type="ORF">DERF_006941</name>
</gene>
<dbReference type="AlphaFoldDB" id="A0A922HY34"/>
<name>A0A922HY34_DERFA</name>
<reference evidence="2" key="2">
    <citation type="journal article" date="2022" name="Res Sq">
        <title>Comparative Genomics Reveals Insights into the Divergent Evolution of Astigmatic Mites and Household Pest Adaptations.</title>
        <authorList>
            <person name="Xiong Q."/>
            <person name="Wan A.T.-Y."/>
            <person name="Liu X.-Y."/>
            <person name="Fung C.S.-H."/>
            <person name="Xiao X."/>
            <person name="Malainual N."/>
            <person name="Hou J."/>
            <person name="Wang L."/>
            <person name="Wang M."/>
            <person name="Yang K."/>
            <person name="Cui Y."/>
            <person name="Leung E."/>
            <person name="Nong W."/>
            <person name="Shin S.-K."/>
            <person name="Au S."/>
            <person name="Jeong K.Y."/>
            <person name="Chew F.T."/>
            <person name="Hui J."/>
            <person name="Leung T.F."/>
            <person name="Tungtrongchitr A."/>
            <person name="Zhong N."/>
            <person name="Liu Z."/>
            <person name="Tsui S."/>
        </authorList>
    </citation>
    <scope>NUCLEOTIDE SEQUENCE</scope>
    <source>
        <strain evidence="2">Derf</strain>
        <tissue evidence="2">Whole organism</tissue>
    </source>
</reference>
<evidence type="ECO:0000313" key="3">
    <source>
        <dbReference type="Proteomes" id="UP000790347"/>
    </source>
</evidence>
<accession>A0A922HY34</accession>
<organism evidence="2 3">
    <name type="scientific">Dermatophagoides farinae</name>
    <name type="common">American house dust mite</name>
    <dbReference type="NCBI Taxonomy" id="6954"/>
    <lineage>
        <taxon>Eukaryota</taxon>
        <taxon>Metazoa</taxon>
        <taxon>Ecdysozoa</taxon>
        <taxon>Arthropoda</taxon>
        <taxon>Chelicerata</taxon>
        <taxon>Arachnida</taxon>
        <taxon>Acari</taxon>
        <taxon>Acariformes</taxon>
        <taxon>Sarcoptiformes</taxon>
        <taxon>Astigmata</taxon>
        <taxon>Psoroptidia</taxon>
        <taxon>Analgoidea</taxon>
        <taxon>Pyroglyphidae</taxon>
        <taxon>Dermatophagoidinae</taxon>
        <taxon>Dermatophagoides</taxon>
    </lineage>
</organism>
<reference evidence="2" key="1">
    <citation type="submission" date="2013-05" db="EMBL/GenBank/DDBJ databases">
        <authorList>
            <person name="Yim A.K.Y."/>
            <person name="Chan T.F."/>
            <person name="Ji K.M."/>
            <person name="Liu X.Y."/>
            <person name="Zhou J.W."/>
            <person name="Li R.Q."/>
            <person name="Yang K.Y."/>
            <person name="Li J."/>
            <person name="Li M."/>
            <person name="Law P.T.W."/>
            <person name="Wu Y.L."/>
            <person name="Cai Z.L."/>
            <person name="Qin H."/>
            <person name="Bao Y."/>
            <person name="Leung R.K.K."/>
            <person name="Ng P.K.S."/>
            <person name="Zou J."/>
            <person name="Zhong X.J."/>
            <person name="Ran P.X."/>
            <person name="Zhong N.S."/>
            <person name="Liu Z.G."/>
            <person name="Tsui S.K.W."/>
        </authorList>
    </citation>
    <scope>NUCLEOTIDE SEQUENCE</scope>
    <source>
        <strain evidence="2">Derf</strain>
        <tissue evidence="2">Whole organism</tissue>
    </source>
</reference>